<proteinExistence type="predicted"/>
<evidence type="ECO:0000313" key="2">
    <source>
        <dbReference type="Proteomes" id="UP000887013"/>
    </source>
</evidence>
<sequence>MDAFPTSPSSTVLPVYLPDKADAMEHVPRNGMVKSFIIYQELKNKRIFVSFSSPTWFQKKVFMDNFKLTISETQVENQFDPEAVQWDKISQTLLRNPDPTLKNVDKRIGFNYNTMFIVVLFHLWTEKGGTGHSPPDSEFPCSSTSCYRPVVGVRRNPTCIGGTLPSDAIPSDPIGTRYQLSHPPHSILMTIQKTVGYGARNRLTDAKWLSISERHSSITTRFLRVHQRIHLPRSALGKRSLSKNPFEVTSRYKKMRITPATRRIKRPPTAATTVFVLQLVHPSPPIPVVVAHPAPVAVFPPAPVFVSPAAPVLTLFFQNPPPETISPVRTPSLPEPYLMENQAND</sequence>
<gene>
    <name evidence="1" type="ORF">NPIL_123251</name>
</gene>
<evidence type="ECO:0000313" key="1">
    <source>
        <dbReference type="EMBL" id="GFS29239.1"/>
    </source>
</evidence>
<protein>
    <submittedName>
        <fullName evidence="1">Uncharacterized protein</fullName>
    </submittedName>
</protein>
<comment type="caution">
    <text evidence="1">The sequence shown here is derived from an EMBL/GenBank/DDBJ whole genome shotgun (WGS) entry which is preliminary data.</text>
</comment>
<keyword evidence="2" id="KW-1185">Reference proteome</keyword>
<dbReference type="EMBL" id="BMAW01041544">
    <property type="protein sequence ID" value="GFS29239.1"/>
    <property type="molecule type" value="Genomic_DNA"/>
</dbReference>
<reference evidence="1" key="1">
    <citation type="submission" date="2020-08" db="EMBL/GenBank/DDBJ databases">
        <title>Multicomponent nature underlies the extraordinary mechanical properties of spider dragline silk.</title>
        <authorList>
            <person name="Kono N."/>
            <person name="Nakamura H."/>
            <person name="Mori M."/>
            <person name="Yoshida Y."/>
            <person name="Ohtoshi R."/>
            <person name="Malay A.D."/>
            <person name="Moran D.A.P."/>
            <person name="Tomita M."/>
            <person name="Numata K."/>
            <person name="Arakawa K."/>
        </authorList>
    </citation>
    <scope>NUCLEOTIDE SEQUENCE</scope>
</reference>
<dbReference type="AlphaFoldDB" id="A0A8X6I2Z9"/>
<accession>A0A8X6I2Z9</accession>
<organism evidence="1 2">
    <name type="scientific">Nephila pilipes</name>
    <name type="common">Giant wood spider</name>
    <name type="synonym">Nephila maculata</name>
    <dbReference type="NCBI Taxonomy" id="299642"/>
    <lineage>
        <taxon>Eukaryota</taxon>
        <taxon>Metazoa</taxon>
        <taxon>Ecdysozoa</taxon>
        <taxon>Arthropoda</taxon>
        <taxon>Chelicerata</taxon>
        <taxon>Arachnida</taxon>
        <taxon>Araneae</taxon>
        <taxon>Araneomorphae</taxon>
        <taxon>Entelegynae</taxon>
        <taxon>Araneoidea</taxon>
        <taxon>Nephilidae</taxon>
        <taxon>Nephila</taxon>
    </lineage>
</organism>
<name>A0A8X6I2Z9_NEPPI</name>
<dbReference type="Proteomes" id="UP000887013">
    <property type="component" value="Unassembled WGS sequence"/>
</dbReference>